<sequence length="212" mass="23531">NEEIRPIQRESFKRARVTLAGQGVTTSSSVPQLCAHCGVGGIEWYPNKERGEIVGYYIAISYYPVTTYLWRFLSKLPDHRGKVQHRQVTVNLTISNGKTVMRMNGFTPAGVAAGIYMLGCPEPPQHAVRATEAASNFKIGQEENGDHPNDSPMMNSVIQLATIWDFQPGPHMALTLCDVMEPFNQGPCGLIRSRCLLITLCSRMGDHRTLLN</sequence>
<reference evidence="1 2" key="1">
    <citation type="submission" date="2021-06" db="EMBL/GenBank/DDBJ databases">
        <authorList>
            <person name="Palmer J.M."/>
        </authorList>
    </citation>
    <scope>NUCLEOTIDE SEQUENCE [LARGE SCALE GENOMIC DNA]</scope>
    <source>
        <strain evidence="1 2">GA_2019</strain>
        <tissue evidence="1">Muscle</tissue>
    </source>
</reference>
<name>A0ABV0PPZ2_9TELE</name>
<protein>
    <submittedName>
        <fullName evidence="1">Uncharacterized protein</fullName>
    </submittedName>
</protein>
<dbReference type="Proteomes" id="UP001476798">
    <property type="component" value="Unassembled WGS sequence"/>
</dbReference>
<evidence type="ECO:0000313" key="2">
    <source>
        <dbReference type="Proteomes" id="UP001476798"/>
    </source>
</evidence>
<dbReference type="EMBL" id="JAHRIO010081526">
    <property type="protein sequence ID" value="MEQ2185466.1"/>
    <property type="molecule type" value="Genomic_DNA"/>
</dbReference>
<proteinExistence type="predicted"/>
<accession>A0ABV0PPZ2</accession>
<gene>
    <name evidence="1" type="ORF">GOODEAATRI_018401</name>
</gene>
<organism evidence="1 2">
    <name type="scientific">Goodea atripinnis</name>
    <dbReference type="NCBI Taxonomy" id="208336"/>
    <lineage>
        <taxon>Eukaryota</taxon>
        <taxon>Metazoa</taxon>
        <taxon>Chordata</taxon>
        <taxon>Craniata</taxon>
        <taxon>Vertebrata</taxon>
        <taxon>Euteleostomi</taxon>
        <taxon>Actinopterygii</taxon>
        <taxon>Neopterygii</taxon>
        <taxon>Teleostei</taxon>
        <taxon>Neoteleostei</taxon>
        <taxon>Acanthomorphata</taxon>
        <taxon>Ovalentaria</taxon>
        <taxon>Atherinomorphae</taxon>
        <taxon>Cyprinodontiformes</taxon>
        <taxon>Goodeidae</taxon>
        <taxon>Goodea</taxon>
    </lineage>
</organism>
<evidence type="ECO:0000313" key="1">
    <source>
        <dbReference type="EMBL" id="MEQ2185466.1"/>
    </source>
</evidence>
<keyword evidence="2" id="KW-1185">Reference proteome</keyword>
<feature type="non-terminal residue" evidence="1">
    <location>
        <position position="1"/>
    </location>
</feature>
<comment type="caution">
    <text evidence="1">The sequence shown here is derived from an EMBL/GenBank/DDBJ whole genome shotgun (WGS) entry which is preliminary data.</text>
</comment>